<proteinExistence type="predicted"/>
<feature type="transmembrane region" description="Helical" evidence="1">
    <location>
        <begin position="48"/>
        <end position="70"/>
    </location>
</feature>
<dbReference type="RefSeq" id="WP_131599241.1">
    <property type="nucleotide sequence ID" value="NZ_PSZO01000014.1"/>
</dbReference>
<keyword evidence="3" id="KW-1185">Reference proteome</keyword>
<evidence type="ECO:0000313" key="2">
    <source>
        <dbReference type="EMBL" id="TCG11044.1"/>
    </source>
</evidence>
<keyword evidence="1" id="KW-0472">Membrane</keyword>
<organism evidence="2 3">
    <name type="scientific">Mycoplasma marinum</name>
    <dbReference type="NCBI Taxonomy" id="1937190"/>
    <lineage>
        <taxon>Bacteria</taxon>
        <taxon>Bacillati</taxon>
        <taxon>Mycoplasmatota</taxon>
        <taxon>Mollicutes</taxon>
        <taxon>Mycoplasmataceae</taxon>
        <taxon>Mycoplasma</taxon>
    </lineage>
</organism>
<comment type="caution">
    <text evidence="2">The sequence shown here is derived from an EMBL/GenBank/DDBJ whole genome shotgun (WGS) entry which is preliminary data.</text>
</comment>
<protein>
    <submittedName>
        <fullName evidence="2">Uncharacterized protein</fullName>
    </submittedName>
</protein>
<dbReference type="Proteomes" id="UP000294192">
    <property type="component" value="Unassembled WGS sequence"/>
</dbReference>
<feature type="transmembrane region" description="Helical" evidence="1">
    <location>
        <begin position="195"/>
        <end position="215"/>
    </location>
</feature>
<name>A0A4R0XKQ6_9MOLU</name>
<dbReference type="AlphaFoldDB" id="A0A4R0XKQ6"/>
<feature type="transmembrane region" description="Helical" evidence="1">
    <location>
        <begin position="90"/>
        <end position="113"/>
    </location>
</feature>
<keyword evidence="1" id="KW-0812">Transmembrane</keyword>
<evidence type="ECO:0000256" key="1">
    <source>
        <dbReference type="SAM" id="Phobius"/>
    </source>
</evidence>
<sequence length="228" mass="26369">MNNKIKTIIKIIYKDKKSLCITLFTVLILVFAFVISLSYCFIHDIKYLIVYISLISMVPVLFSLMICSLFSNGKMIIFRALYKIKFSTILLVSTTIILLLVTLSLLPEVYYFLKSDSKLILLFPYIVITIYSLLMFSCYFTLFVKNRKVGVILIGIITQIILSINTLSLVNDYPAKFVSEHFSIIGILLANKINWAFYGIVSIIPILFLFSILLFKNKINWAFYERKL</sequence>
<reference evidence="2 3" key="1">
    <citation type="submission" date="2018-02" db="EMBL/GenBank/DDBJ databases">
        <title>Mycoplasma marinum and Mycoplasma todarodis sp. nov., moderately halophilic and psychrotolerant mycoplasmas isolated from cephalopods.</title>
        <authorList>
            <person name="Viver T."/>
        </authorList>
    </citation>
    <scope>NUCLEOTIDE SEQUENCE [LARGE SCALE GENOMIC DNA]</scope>
    <source>
        <strain evidence="2 3">PE</strain>
    </source>
</reference>
<dbReference type="EMBL" id="PSZO01000014">
    <property type="protein sequence ID" value="TCG11044.1"/>
    <property type="molecule type" value="Genomic_DNA"/>
</dbReference>
<feature type="transmembrane region" description="Helical" evidence="1">
    <location>
        <begin position="149"/>
        <end position="170"/>
    </location>
</feature>
<keyword evidence="1" id="KW-1133">Transmembrane helix</keyword>
<accession>A0A4R0XKQ6</accession>
<evidence type="ECO:0000313" key="3">
    <source>
        <dbReference type="Proteomes" id="UP000294192"/>
    </source>
</evidence>
<feature type="transmembrane region" description="Helical" evidence="1">
    <location>
        <begin position="119"/>
        <end position="142"/>
    </location>
</feature>
<gene>
    <name evidence="2" type="ORF">C4B24_03100</name>
</gene>
<feature type="transmembrane region" description="Helical" evidence="1">
    <location>
        <begin position="21"/>
        <end position="42"/>
    </location>
</feature>